<feature type="compositionally biased region" description="Pro residues" evidence="3">
    <location>
        <begin position="259"/>
        <end position="270"/>
    </location>
</feature>
<dbReference type="OrthoDB" id="285793at2759"/>
<feature type="compositionally biased region" description="Polar residues" evidence="3">
    <location>
        <begin position="736"/>
        <end position="757"/>
    </location>
</feature>
<feature type="compositionally biased region" description="Low complexity" evidence="3">
    <location>
        <begin position="198"/>
        <end position="208"/>
    </location>
</feature>
<comment type="subcellular location">
    <subcellularLocation>
        <location evidence="1">Nucleus</location>
    </subcellularLocation>
</comment>
<reference evidence="4" key="1">
    <citation type="submission" date="2013-08" db="EMBL/GenBank/DDBJ databases">
        <title>Gene expansion shapes genome architecture in the human pathogen Lichtheimia corymbifera: an evolutionary genomics analysis in the ancient terrestrial Mucorales (Mucoromycotina).</title>
        <authorList>
            <person name="Schwartze V.U."/>
            <person name="Winter S."/>
            <person name="Shelest E."/>
            <person name="Marcet-Houben M."/>
            <person name="Horn F."/>
            <person name="Wehner S."/>
            <person name="Hoffmann K."/>
            <person name="Riege K."/>
            <person name="Sammeth M."/>
            <person name="Nowrousian M."/>
            <person name="Valiante V."/>
            <person name="Linde J."/>
            <person name="Jacobsen I.D."/>
            <person name="Marz M."/>
            <person name="Brakhage A.A."/>
            <person name="Gabaldon T."/>
            <person name="Bocker S."/>
            <person name="Voigt K."/>
        </authorList>
    </citation>
    <scope>NUCLEOTIDE SEQUENCE [LARGE SCALE GENOMIC DNA]</scope>
    <source>
        <strain evidence="4">FSU 9682</strain>
    </source>
</reference>
<dbReference type="PANTHER" id="PTHR22715">
    <property type="entry name" value="TRANSFORMING GROWTH FACTOR BETA REGULATED GENE 1"/>
    <property type="match status" value="1"/>
</dbReference>
<dbReference type="GO" id="GO:0005634">
    <property type="term" value="C:nucleus"/>
    <property type="evidence" value="ECO:0007669"/>
    <property type="project" value="UniProtKB-SubCell"/>
</dbReference>
<dbReference type="STRING" id="1263082.A0A068RHT1"/>
<feature type="compositionally biased region" description="Polar residues" evidence="3">
    <location>
        <begin position="271"/>
        <end position="280"/>
    </location>
</feature>
<feature type="compositionally biased region" description="Low complexity" evidence="3">
    <location>
        <begin position="12"/>
        <end position="21"/>
    </location>
</feature>
<dbReference type="Proteomes" id="UP000027586">
    <property type="component" value="Unassembled WGS sequence"/>
</dbReference>
<evidence type="ECO:0000256" key="1">
    <source>
        <dbReference type="ARBA" id="ARBA00004123"/>
    </source>
</evidence>
<feature type="region of interest" description="Disordered" evidence="3">
    <location>
        <begin position="1"/>
        <end position="21"/>
    </location>
</feature>
<feature type="compositionally biased region" description="Basic and acidic residues" evidence="3">
    <location>
        <begin position="681"/>
        <end position="693"/>
    </location>
</feature>
<dbReference type="InterPro" id="IPR003888">
    <property type="entry name" value="FYrich_N"/>
</dbReference>
<dbReference type="PROSITE" id="PS51542">
    <property type="entry name" value="FYRN"/>
    <property type="match status" value="1"/>
</dbReference>
<evidence type="ECO:0000256" key="3">
    <source>
        <dbReference type="SAM" id="MobiDB-lite"/>
    </source>
</evidence>
<feature type="region of interest" description="Disordered" evidence="3">
    <location>
        <begin position="655"/>
        <end position="757"/>
    </location>
</feature>
<gene>
    <name evidence="4" type="ORF">LCOR_01483.1</name>
</gene>
<dbReference type="EMBL" id="CBTN010000004">
    <property type="protein sequence ID" value="CDH49748.1"/>
    <property type="molecule type" value="Genomic_DNA"/>
</dbReference>
<dbReference type="PANTHER" id="PTHR22715:SF0">
    <property type="entry name" value="TRANSFORMING GROWTH FACTOR BETA REGULATOR 1"/>
    <property type="match status" value="1"/>
</dbReference>
<evidence type="ECO:0000313" key="5">
    <source>
        <dbReference type="Proteomes" id="UP000027586"/>
    </source>
</evidence>
<feature type="region of interest" description="Disordered" evidence="3">
    <location>
        <begin position="197"/>
        <end position="289"/>
    </location>
</feature>
<dbReference type="SMART" id="SM00541">
    <property type="entry name" value="FYRN"/>
    <property type="match status" value="1"/>
</dbReference>
<dbReference type="PROSITE" id="PS51543">
    <property type="entry name" value="FYRC"/>
    <property type="match status" value="1"/>
</dbReference>
<feature type="region of interest" description="Disordered" evidence="3">
    <location>
        <begin position="433"/>
        <end position="456"/>
    </location>
</feature>
<organism evidence="4 5">
    <name type="scientific">Lichtheimia corymbifera JMRC:FSU:9682</name>
    <dbReference type="NCBI Taxonomy" id="1263082"/>
    <lineage>
        <taxon>Eukaryota</taxon>
        <taxon>Fungi</taxon>
        <taxon>Fungi incertae sedis</taxon>
        <taxon>Mucoromycota</taxon>
        <taxon>Mucoromycotina</taxon>
        <taxon>Mucoromycetes</taxon>
        <taxon>Mucorales</taxon>
        <taxon>Lichtheimiaceae</taxon>
        <taxon>Lichtheimia</taxon>
    </lineage>
</organism>
<dbReference type="Gene3D" id="3.30.160.360">
    <property type="match status" value="1"/>
</dbReference>
<feature type="compositionally biased region" description="Pro residues" evidence="3">
    <location>
        <begin position="1"/>
        <end position="11"/>
    </location>
</feature>
<dbReference type="AlphaFoldDB" id="A0A068RHT1"/>
<dbReference type="InterPro" id="IPR040092">
    <property type="entry name" value="TBRG1"/>
</dbReference>
<accession>A0A068RHT1</accession>
<keyword evidence="5" id="KW-1185">Reference proteome</keyword>
<keyword evidence="2" id="KW-0539">Nucleus</keyword>
<dbReference type="Pfam" id="PF05964">
    <property type="entry name" value="FYRN"/>
    <property type="match status" value="1"/>
</dbReference>
<dbReference type="VEuPathDB" id="FungiDB:LCOR_01483.1"/>
<dbReference type="GO" id="GO:0051726">
    <property type="term" value="P:regulation of cell cycle"/>
    <property type="evidence" value="ECO:0007669"/>
    <property type="project" value="TreeGrafter"/>
</dbReference>
<protein>
    <submittedName>
        <fullName evidence="4">Transforming growth factor beta regulator 1</fullName>
    </submittedName>
</protein>
<feature type="compositionally biased region" description="Pro residues" evidence="3">
    <location>
        <begin position="708"/>
        <end position="723"/>
    </location>
</feature>
<dbReference type="Pfam" id="PF05965">
    <property type="entry name" value="FYRC"/>
    <property type="match status" value="1"/>
</dbReference>
<feature type="compositionally biased region" description="Basic and acidic residues" evidence="3">
    <location>
        <begin position="242"/>
        <end position="255"/>
    </location>
</feature>
<proteinExistence type="predicted"/>
<evidence type="ECO:0000256" key="2">
    <source>
        <dbReference type="ARBA" id="ARBA00023242"/>
    </source>
</evidence>
<evidence type="ECO:0000313" key="4">
    <source>
        <dbReference type="EMBL" id="CDH49748.1"/>
    </source>
</evidence>
<comment type="caution">
    <text evidence="4">The sequence shown here is derived from an EMBL/GenBank/DDBJ whole genome shotgun (WGS) entry which is preliminary data.</text>
</comment>
<feature type="compositionally biased region" description="Low complexity" evidence="3">
    <location>
        <begin position="219"/>
        <end position="241"/>
    </location>
</feature>
<name>A0A068RHT1_9FUNG</name>
<dbReference type="InterPro" id="IPR003889">
    <property type="entry name" value="FYrich_C"/>
</dbReference>
<sequence>MDQPAAPPPPSHNTSPHSQQHQMKVKVYYSFRGGSTTRLAAFYMSATDKMSNGFVPVPLKRCLWSIFSSSATISPDMICQEHDLSVYTANFQETCTALSDKNQGLIWEGQGLLSWIIDGPDSSPSAGDKTIQGKHVDAKVHGGDDHIQVHIELQPTFKWGKDEFYNALRNQDFDCFRNAPRSPRPLSSCSCGINATLQQRQQQQQPRPASAAMLHFNNSPSSRDSTLLSTDSSSSSPFRPRSSFDADHFNQKRDLSSSPSPPAPILPPPNTSNITSSTQLFRPEPIFPGNDIGRLFKRSRMLSPPPIMQQHEETNDPYRRRVATADGAFPDRSGVAGAYYTISQQQHGSPHYRSSDPVTPPPGIAATTAVSIHHDPIMTHQHPERRSAFTRTNTTAIVKKEAMDVAQGPYHHHYPPTTAPTTSSIPVIYTPSNKKRKKNHDGDHLRNNAKNPPSMTQQVSTAVRTYYDVERDTNGNYALPVEIDSWTVVDLGTIVYDRPAYHNQRYIYPVNYTVRKWYRSMVDAKSDTQYTCRILDNGSEPKFEVTADDCPVTYSGPTPTTVWTIIVRRAFAIRNQEYGHNPVGPDFFGLRKNTIAKMIQDLPNAEKCSQYVWQTFEPARFNKPGRNRRRTDPMALLGGVNYSLTSTRSLFPHAHHAVGDYPRDPQPPPEPSPHTGVSMRLHLEQQRRDKQQREAALALSPPQQHPSTSPPSPSSPLSSPPESRPTTANAAPLLPSPTSLINYHTPSTSSTSAIKTA</sequence>